<dbReference type="AlphaFoldDB" id="A0ABD3Q2U5"/>
<dbReference type="PROSITE" id="PS51194">
    <property type="entry name" value="HELICASE_CTER"/>
    <property type="match status" value="1"/>
</dbReference>
<dbReference type="InterPro" id="IPR014001">
    <property type="entry name" value="Helicase_ATP-bd"/>
</dbReference>
<keyword evidence="5 7" id="KW-0694">RNA-binding</keyword>
<dbReference type="GO" id="GO:0003724">
    <property type="term" value="F:RNA helicase activity"/>
    <property type="evidence" value="ECO:0007669"/>
    <property type="project" value="UniProtKB-EC"/>
</dbReference>
<feature type="compositionally biased region" description="Polar residues" evidence="8">
    <location>
        <begin position="33"/>
        <end position="45"/>
    </location>
</feature>
<evidence type="ECO:0000256" key="6">
    <source>
        <dbReference type="RuleBase" id="RU000492"/>
    </source>
</evidence>
<name>A0ABD3Q2U5_9STRA</name>
<evidence type="ECO:0000256" key="4">
    <source>
        <dbReference type="ARBA" id="ARBA00022840"/>
    </source>
</evidence>
<dbReference type="SUPFAM" id="SSF52540">
    <property type="entry name" value="P-loop containing nucleoside triphosphate hydrolases"/>
    <property type="match status" value="1"/>
</dbReference>
<organism evidence="12 13">
    <name type="scientific">Cyclotella cryptica</name>
    <dbReference type="NCBI Taxonomy" id="29204"/>
    <lineage>
        <taxon>Eukaryota</taxon>
        <taxon>Sar</taxon>
        <taxon>Stramenopiles</taxon>
        <taxon>Ochrophyta</taxon>
        <taxon>Bacillariophyta</taxon>
        <taxon>Coscinodiscophyceae</taxon>
        <taxon>Thalassiosirophycidae</taxon>
        <taxon>Stephanodiscales</taxon>
        <taxon>Stephanodiscaceae</taxon>
        <taxon>Cyclotella</taxon>
    </lineage>
</organism>
<comment type="caution">
    <text evidence="12">The sequence shown here is derived from an EMBL/GenBank/DDBJ whole genome shotgun (WGS) entry which is preliminary data.</text>
</comment>
<keyword evidence="3 6" id="KW-0347">Helicase</keyword>
<gene>
    <name evidence="12" type="ORF">HJC23_010096</name>
</gene>
<evidence type="ECO:0000313" key="12">
    <source>
        <dbReference type="EMBL" id="KAL3794668.1"/>
    </source>
</evidence>
<keyword evidence="2 6" id="KW-0378">Hydrolase</keyword>
<evidence type="ECO:0000256" key="5">
    <source>
        <dbReference type="ARBA" id="ARBA00022884"/>
    </source>
</evidence>
<keyword evidence="1 6" id="KW-0547">Nucleotide-binding</keyword>
<feature type="domain" description="Helicase C-terminal" evidence="11">
    <location>
        <begin position="559"/>
        <end position="717"/>
    </location>
</feature>
<dbReference type="Pfam" id="PF00270">
    <property type="entry name" value="DEAD"/>
    <property type="match status" value="1"/>
</dbReference>
<feature type="domain" description="Helicase ATP-binding" evidence="10">
    <location>
        <begin position="235"/>
        <end position="489"/>
    </location>
</feature>
<dbReference type="Pfam" id="PF00271">
    <property type="entry name" value="Helicase_C"/>
    <property type="match status" value="1"/>
</dbReference>
<dbReference type="EMBL" id="JABMIG020000078">
    <property type="protein sequence ID" value="KAL3794668.1"/>
    <property type="molecule type" value="Genomic_DNA"/>
</dbReference>
<evidence type="ECO:0000256" key="3">
    <source>
        <dbReference type="ARBA" id="ARBA00022806"/>
    </source>
</evidence>
<dbReference type="InterPro" id="IPR027417">
    <property type="entry name" value="P-loop_NTPase"/>
</dbReference>
<dbReference type="PANTHER" id="PTHR24031">
    <property type="entry name" value="RNA HELICASE"/>
    <property type="match status" value="1"/>
</dbReference>
<evidence type="ECO:0000256" key="1">
    <source>
        <dbReference type="ARBA" id="ARBA00022741"/>
    </source>
</evidence>
<dbReference type="InterPro" id="IPR011545">
    <property type="entry name" value="DEAD/DEAH_box_helicase_dom"/>
</dbReference>
<keyword evidence="4 6" id="KW-0067">ATP-binding</keyword>
<evidence type="ECO:0000256" key="9">
    <source>
        <dbReference type="SAM" id="SignalP"/>
    </source>
</evidence>
<evidence type="ECO:0000313" key="13">
    <source>
        <dbReference type="Proteomes" id="UP001516023"/>
    </source>
</evidence>
<protein>
    <recommendedName>
        <fullName evidence="7">ATP-dependent RNA helicase</fullName>
        <ecNumber evidence="7">3.6.4.13</ecNumber>
    </recommendedName>
</protein>
<dbReference type="GO" id="GO:0003723">
    <property type="term" value="F:RNA binding"/>
    <property type="evidence" value="ECO:0007669"/>
    <property type="project" value="UniProtKB-UniRule"/>
</dbReference>
<proteinExistence type="inferred from homology"/>
<accession>A0ABD3Q2U5</accession>
<dbReference type="InterPro" id="IPR001650">
    <property type="entry name" value="Helicase_C-like"/>
</dbReference>
<comment type="domain">
    <text evidence="7">The Q motif is unique to and characteristic of the DEAD box family of RNA helicases and controls ATP binding and hydrolysis.</text>
</comment>
<dbReference type="GO" id="GO:0005524">
    <property type="term" value="F:ATP binding"/>
    <property type="evidence" value="ECO:0007669"/>
    <property type="project" value="UniProtKB-UniRule"/>
</dbReference>
<dbReference type="SMART" id="SM00487">
    <property type="entry name" value="DEXDc"/>
    <property type="match status" value="1"/>
</dbReference>
<dbReference type="PROSITE" id="PS51192">
    <property type="entry name" value="HELICASE_ATP_BIND_1"/>
    <property type="match status" value="1"/>
</dbReference>
<feature type="region of interest" description="Disordered" evidence="8">
    <location>
        <begin position="31"/>
        <end position="73"/>
    </location>
</feature>
<dbReference type="InterPro" id="IPR000629">
    <property type="entry name" value="RNA-helicase_DEAD-box_CS"/>
</dbReference>
<dbReference type="EC" id="3.6.4.13" evidence="7"/>
<feature type="chain" id="PRO_5044854690" description="ATP-dependent RNA helicase" evidence="9">
    <location>
        <begin position="24"/>
        <end position="721"/>
    </location>
</feature>
<evidence type="ECO:0000256" key="8">
    <source>
        <dbReference type="SAM" id="MobiDB-lite"/>
    </source>
</evidence>
<dbReference type="GO" id="GO:0016787">
    <property type="term" value="F:hydrolase activity"/>
    <property type="evidence" value="ECO:0007669"/>
    <property type="project" value="UniProtKB-KW"/>
</dbReference>
<keyword evidence="13" id="KW-1185">Reference proteome</keyword>
<keyword evidence="9" id="KW-0732">Signal</keyword>
<dbReference type="PROSITE" id="PS00039">
    <property type="entry name" value="DEAD_ATP_HELICASE"/>
    <property type="match status" value="1"/>
</dbReference>
<evidence type="ECO:0000259" key="10">
    <source>
        <dbReference type="PROSITE" id="PS51192"/>
    </source>
</evidence>
<feature type="region of interest" description="Disordered" evidence="8">
    <location>
        <begin position="161"/>
        <end position="188"/>
    </location>
</feature>
<dbReference type="Gene3D" id="3.40.50.300">
    <property type="entry name" value="P-loop containing nucleotide triphosphate hydrolases"/>
    <property type="match status" value="2"/>
</dbReference>
<comment type="catalytic activity">
    <reaction evidence="7">
        <text>ATP + H2O = ADP + phosphate + H(+)</text>
        <dbReference type="Rhea" id="RHEA:13065"/>
        <dbReference type="ChEBI" id="CHEBI:15377"/>
        <dbReference type="ChEBI" id="CHEBI:15378"/>
        <dbReference type="ChEBI" id="CHEBI:30616"/>
        <dbReference type="ChEBI" id="CHEBI:43474"/>
        <dbReference type="ChEBI" id="CHEBI:456216"/>
        <dbReference type="EC" id="3.6.4.13"/>
    </reaction>
</comment>
<evidence type="ECO:0000256" key="7">
    <source>
        <dbReference type="RuleBase" id="RU365068"/>
    </source>
</evidence>
<comment type="similarity">
    <text evidence="6">Belongs to the DEAD box helicase family.</text>
</comment>
<dbReference type="Proteomes" id="UP001516023">
    <property type="component" value="Unassembled WGS sequence"/>
</dbReference>
<feature type="compositionally biased region" description="Low complexity" evidence="8">
    <location>
        <begin position="46"/>
        <end position="68"/>
    </location>
</feature>
<sequence>MPPIKSQLRLAVMLTMTTTLSTSKSASIAFVSRPSSPRTSTLVNMSSRPPSSPAPKSQNRNRGANAANHNRRGHEFRLNKKEGAIRPRKTNAKRAPRWEREGDQLYAEVSKRISQEEDADETLNSYFLAMKDQPISTVQDVHAFLKPWTIDPSLSMKEKLEFQSVQETSSAPPPQPNNEPSTNKSPPFLWGTLPVGPVLASRLYASQRSSPTSVQKAAFSILTAAGSKGNNKTKHTTVTKRTNAIIASPTGTGKTLAYLLPLLCTSPGGQHGEGTGGVLIVTPTIELACQIQREVNVLWPPDEKRGGHSALYVVGDVEDNDAMEGNMSDETSFLPPGRMILRSIPNSPIIAGTPKMLRMLYREAERTMRYSNIDDTILETERRTSEALVANLRAIVLDEADRLLRTEAVAREAAERKEIKMAQRMAGENEDLPSKKKKLIIARQTQTELLLRDLPIPSLEHVQIICASATVGRTMRRQLMQILDAPSADAAATLITGEDDARVKSKDSQKRKSVLLPEKLQHSYQVVDLSSLGEMTEELSHMSVAEQNEEIVVRATVTSLWDTMLSMEEAKPLLIFPGRIGVERIQHELISRGVEDVRTLRNLDGSSREQIDISDLLFNDAKTADSHRWKSVPVYVIGERFARGLDLPDVEYVAILSPPSSAAGYAHMAGRTGRSGRRGTAITFVRPKNNEVKRLATIADTLGVKFTSFLSNVSESLVEQD</sequence>
<comment type="function">
    <text evidence="7">RNA helicase.</text>
</comment>
<feature type="signal peptide" evidence="9">
    <location>
        <begin position="1"/>
        <end position="23"/>
    </location>
</feature>
<evidence type="ECO:0000259" key="11">
    <source>
        <dbReference type="PROSITE" id="PS51194"/>
    </source>
</evidence>
<evidence type="ECO:0000256" key="2">
    <source>
        <dbReference type="ARBA" id="ARBA00022801"/>
    </source>
</evidence>
<reference evidence="12 13" key="1">
    <citation type="journal article" date="2020" name="G3 (Bethesda)">
        <title>Improved Reference Genome for Cyclotella cryptica CCMP332, a Model for Cell Wall Morphogenesis, Salinity Adaptation, and Lipid Production in Diatoms (Bacillariophyta).</title>
        <authorList>
            <person name="Roberts W.R."/>
            <person name="Downey K.M."/>
            <person name="Ruck E.C."/>
            <person name="Traller J.C."/>
            <person name="Alverson A.J."/>
        </authorList>
    </citation>
    <scope>NUCLEOTIDE SEQUENCE [LARGE SCALE GENOMIC DNA]</scope>
    <source>
        <strain evidence="12 13">CCMP332</strain>
    </source>
</reference>